<dbReference type="GO" id="GO:0016787">
    <property type="term" value="F:hydrolase activity"/>
    <property type="evidence" value="ECO:0007669"/>
    <property type="project" value="UniProtKB-KW"/>
</dbReference>
<evidence type="ECO:0000259" key="2">
    <source>
        <dbReference type="Pfam" id="PF00857"/>
    </source>
</evidence>
<dbReference type="InterPro" id="IPR050272">
    <property type="entry name" value="Isochorismatase-like_hydrls"/>
</dbReference>
<dbReference type="RefSeq" id="WP_113694439.1">
    <property type="nucleotide sequence ID" value="NZ_CP015163.1"/>
</dbReference>
<feature type="domain" description="Isochorismatase-like" evidence="2">
    <location>
        <begin position="8"/>
        <end position="161"/>
    </location>
</feature>
<dbReference type="SUPFAM" id="SSF52499">
    <property type="entry name" value="Isochorismatase-like hydrolases"/>
    <property type="match status" value="1"/>
</dbReference>
<dbReference type="CDD" id="cd00431">
    <property type="entry name" value="cysteine_hydrolases"/>
    <property type="match status" value="1"/>
</dbReference>
<dbReference type="Pfam" id="PF00857">
    <property type="entry name" value="Isochorismatase"/>
    <property type="match status" value="1"/>
</dbReference>
<dbReference type="PANTHER" id="PTHR43540">
    <property type="entry name" value="PEROXYUREIDOACRYLATE/UREIDOACRYLATE AMIDOHYDROLASE-RELATED"/>
    <property type="match status" value="1"/>
</dbReference>
<name>A0A344LAW0_9PSEU</name>
<sequence>MIFSPATTALVLVDLQPRTLGMLPWEPYTGERVASVALELRAAFHAANAPVFVVRHHYPDGEGAELVFSLDDRETLVTKRTVGAFQGTGLDQGLRAANVETVVFAGIATNFGVESSLRAALDLGYEVVAVSDAMTSIDAESHHLAVSKIFPRLGRVVTAAELLRAEP</sequence>
<protein>
    <submittedName>
        <fullName evidence="3">Isochorismatase</fullName>
    </submittedName>
</protein>
<dbReference type="PANTHER" id="PTHR43540:SF7">
    <property type="entry name" value="ISOCHORISMATASE FAMILY PROTEIN YECD"/>
    <property type="match status" value="1"/>
</dbReference>
<evidence type="ECO:0000256" key="1">
    <source>
        <dbReference type="ARBA" id="ARBA00022801"/>
    </source>
</evidence>
<evidence type="ECO:0000313" key="4">
    <source>
        <dbReference type="Proteomes" id="UP000250434"/>
    </source>
</evidence>
<reference evidence="3 4" key="1">
    <citation type="submission" date="2016-04" db="EMBL/GenBank/DDBJ databases">
        <title>Complete genome sequence and analysis of deep-sea sediment isolate, Amycolatopsis sp. WP1.</title>
        <authorList>
            <person name="Wang H."/>
            <person name="Chen S."/>
            <person name="Wu Q."/>
        </authorList>
    </citation>
    <scope>NUCLEOTIDE SEQUENCE [LARGE SCALE GENOMIC DNA]</scope>
    <source>
        <strain evidence="3 4">WP1</strain>
    </source>
</reference>
<accession>A0A344LAW0</accession>
<dbReference type="EMBL" id="CP015163">
    <property type="protein sequence ID" value="AXB45184.1"/>
    <property type="molecule type" value="Genomic_DNA"/>
</dbReference>
<dbReference type="Gene3D" id="3.40.50.850">
    <property type="entry name" value="Isochorismatase-like"/>
    <property type="match status" value="1"/>
</dbReference>
<evidence type="ECO:0000313" key="3">
    <source>
        <dbReference type="EMBL" id="AXB45184.1"/>
    </source>
</evidence>
<dbReference type="OrthoDB" id="3174612at2"/>
<dbReference type="AlphaFoldDB" id="A0A344LAW0"/>
<keyword evidence="1" id="KW-0378">Hydrolase</keyword>
<dbReference type="InterPro" id="IPR000868">
    <property type="entry name" value="Isochorismatase-like_dom"/>
</dbReference>
<proteinExistence type="predicted"/>
<gene>
    <name evidence="3" type="ORF">A4R43_23990</name>
</gene>
<dbReference type="KEGG" id="aab:A4R43_23990"/>
<dbReference type="InterPro" id="IPR036380">
    <property type="entry name" value="Isochorismatase-like_sf"/>
</dbReference>
<dbReference type="Proteomes" id="UP000250434">
    <property type="component" value="Chromosome"/>
</dbReference>
<organism evidence="3 4">
    <name type="scientific">Amycolatopsis albispora</name>
    <dbReference type="NCBI Taxonomy" id="1804986"/>
    <lineage>
        <taxon>Bacteria</taxon>
        <taxon>Bacillati</taxon>
        <taxon>Actinomycetota</taxon>
        <taxon>Actinomycetes</taxon>
        <taxon>Pseudonocardiales</taxon>
        <taxon>Pseudonocardiaceae</taxon>
        <taxon>Amycolatopsis</taxon>
    </lineage>
</organism>
<keyword evidence="4" id="KW-1185">Reference proteome</keyword>